<sequence length="603" mass="63824">MRRALLALCLAVPLLPVAPTAAWSAPPGCADPAGAAAFFDGALPPRLERFRVPGAVVAVTGRASTVFAKGYGLADVAAGRPFDPERSLVRIASVTKTFTWAAVRREAAAGRVDLDADVNTYLRGFAVPATFPRPVTLRALMDHTAGFEDRFVGVGARTAADVAPLETYLARHMPARIRPPGEVSAYSNYGAALAGYVVAQVSGEPFDRYVQAHILDPLGMAHTTAAEPVPAALAGDLARGYDSDAAPPAAIPFTFDRMPPDGSISATAADMAVYARAQLAEPPARSFAADAVLGGYAGGWMERFRNGHRVLMHDGSWEGFQSVLVLVPGCDLGLFVSANGTGGIEAFGEVMDAFFDRFTPAGPVAQTPAAATWPVRVTRSAPRAGFYQPARHAESTVEKLTTLLGSLRLSVDAAGAVHLKGRTWLPQPDGTFTAEDGRDHLVFLTGSGGRRYAATDGPTYELLDRTETLPFNLLVLLGFALVALSAVANLRRRTGASRRWRVSRALAAGACLTGLVFLAGLAVEVLYNPGAFLYGVPATFTLLLVLPLLALAGWAAAVAGTVTGWRARGARTAARVHQVVLLAGALPFAWFTWQWHLIGWWYP</sequence>
<keyword evidence="1" id="KW-0812">Transmembrane</keyword>
<proteinExistence type="predicted"/>
<gene>
    <name evidence="4" type="ORF">Daura_17140</name>
</gene>
<feature type="signal peptide" evidence="2">
    <location>
        <begin position="1"/>
        <end position="24"/>
    </location>
</feature>
<name>A0A9Q9IQY2_9ACTN</name>
<dbReference type="PANTHER" id="PTHR46825">
    <property type="entry name" value="D-ALANYL-D-ALANINE-CARBOXYPEPTIDASE/ENDOPEPTIDASE AMPH"/>
    <property type="match status" value="1"/>
</dbReference>
<dbReference type="PANTHER" id="PTHR46825:SF9">
    <property type="entry name" value="BETA-LACTAMASE-RELATED DOMAIN-CONTAINING PROTEIN"/>
    <property type="match status" value="1"/>
</dbReference>
<evidence type="ECO:0000259" key="3">
    <source>
        <dbReference type="Pfam" id="PF00144"/>
    </source>
</evidence>
<dbReference type="EMBL" id="CP073767">
    <property type="protein sequence ID" value="UWZ57735.1"/>
    <property type="molecule type" value="Genomic_DNA"/>
</dbReference>
<dbReference type="SUPFAM" id="SSF56601">
    <property type="entry name" value="beta-lactamase/transpeptidase-like"/>
    <property type="match status" value="1"/>
</dbReference>
<evidence type="ECO:0000256" key="1">
    <source>
        <dbReference type="SAM" id="Phobius"/>
    </source>
</evidence>
<dbReference type="InterPro" id="IPR001466">
    <property type="entry name" value="Beta-lactam-related"/>
</dbReference>
<feature type="transmembrane region" description="Helical" evidence="1">
    <location>
        <begin position="543"/>
        <end position="567"/>
    </location>
</feature>
<dbReference type="Proteomes" id="UP001058003">
    <property type="component" value="Chromosome"/>
</dbReference>
<dbReference type="InterPro" id="IPR012338">
    <property type="entry name" value="Beta-lactam/transpept-like"/>
</dbReference>
<feature type="domain" description="Beta-lactamase-related" evidence="3">
    <location>
        <begin position="43"/>
        <end position="345"/>
    </location>
</feature>
<evidence type="ECO:0000313" key="5">
    <source>
        <dbReference type="Proteomes" id="UP001058003"/>
    </source>
</evidence>
<protein>
    <submittedName>
        <fullName evidence="4">Beta-lactamase family protein</fullName>
    </submittedName>
</protein>
<evidence type="ECO:0000313" key="4">
    <source>
        <dbReference type="EMBL" id="UWZ57735.1"/>
    </source>
</evidence>
<evidence type="ECO:0000256" key="2">
    <source>
        <dbReference type="SAM" id="SignalP"/>
    </source>
</evidence>
<feature type="chain" id="PRO_5040360670" evidence="2">
    <location>
        <begin position="25"/>
        <end position="603"/>
    </location>
</feature>
<feature type="transmembrane region" description="Helical" evidence="1">
    <location>
        <begin position="469"/>
        <end position="490"/>
    </location>
</feature>
<dbReference type="InterPro" id="IPR050491">
    <property type="entry name" value="AmpC-like"/>
</dbReference>
<reference evidence="4" key="1">
    <citation type="submission" date="2021-04" db="EMBL/GenBank/DDBJ databases">
        <title>Dactylosporangium aurantiacum NRRL B-8018 full assembly.</title>
        <authorList>
            <person name="Hartkoorn R.C."/>
            <person name="Beaudoing E."/>
            <person name="Hot D."/>
        </authorList>
    </citation>
    <scope>NUCLEOTIDE SEQUENCE</scope>
    <source>
        <strain evidence="4">NRRL B-8018</strain>
    </source>
</reference>
<dbReference type="Gene3D" id="3.40.710.10">
    <property type="entry name" value="DD-peptidase/beta-lactamase superfamily"/>
    <property type="match status" value="1"/>
</dbReference>
<keyword evidence="1" id="KW-1133">Transmembrane helix</keyword>
<dbReference type="RefSeq" id="WP_052387131.1">
    <property type="nucleotide sequence ID" value="NZ_CP073767.1"/>
</dbReference>
<dbReference type="Pfam" id="PF00144">
    <property type="entry name" value="Beta-lactamase"/>
    <property type="match status" value="1"/>
</dbReference>
<keyword evidence="1" id="KW-0472">Membrane</keyword>
<dbReference type="AlphaFoldDB" id="A0A9Q9IQY2"/>
<feature type="transmembrane region" description="Helical" evidence="1">
    <location>
        <begin position="502"/>
        <end position="523"/>
    </location>
</feature>
<accession>A0A9Q9IQY2</accession>
<feature type="transmembrane region" description="Helical" evidence="1">
    <location>
        <begin position="579"/>
        <end position="602"/>
    </location>
</feature>
<keyword evidence="2" id="KW-0732">Signal</keyword>
<keyword evidence="5" id="KW-1185">Reference proteome</keyword>
<dbReference type="KEGG" id="daur:Daura_17140"/>
<organism evidence="4 5">
    <name type="scientific">Dactylosporangium aurantiacum</name>
    <dbReference type="NCBI Taxonomy" id="35754"/>
    <lineage>
        <taxon>Bacteria</taxon>
        <taxon>Bacillati</taxon>
        <taxon>Actinomycetota</taxon>
        <taxon>Actinomycetes</taxon>
        <taxon>Micromonosporales</taxon>
        <taxon>Micromonosporaceae</taxon>
        <taxon>Dactylosporangium</taxon>
    </lineage>
</organism>